<sequence>MESSMQDHSPMWAPMNLGRLGSRNTVVMERSIIASSHPQIPINNRYAEPLFLAYGVPGLGYTPSPILQPSMDRDSIQYQTMILRLPDEISFTSRSTGIAKYLGPWSYQ</sequence>
<accession>A0ABS8S709</accession>
<proteinExistence type="predicted"/>
<evidence type="ECO:0000313" key="1">
    <source>
        <dbReference type="EMBL" id="MCD7454603.1"/>
    </source>
</evidence>
<reference evidence="1 2" key="1">
    <citation type="journal article" date="2021" name="BMC Genomics">
        <title>Datura genome reveals duplications of psychoactive alkaloid biosynthetic genes and high mutation rate following tissue culture.</title>
        <authorList>
            <person name="Rajewski A."/>
            <person name="Carter-House D."/>
            <person name="Stajich J."/>
            <person name="Litt A."/>
        </authorList>
    </citation>
    <scope>NUCLEOTIDE SEQUENCE [LARGE SCALE GENOMIC DNA]</scope>
    <source>
        <strain evidence="1">AR-01</strain>
    </source>
</reference>
<dbReference type="EMBL" id="JACEIK010000308">
    <property type="protein sequence ID" value="MCD7454603.1"/>
    <property type="molecule type" value="Genomic_DNA"/>
</dbReference>
<dbReference type="Proteomes" id="UP000823775">
    <property type="component" value="Unassembled WGS sequence"/>
</dbReference>
<comment type="caution">
    <text evidence="1">The sequence shown here is derived from an EMBL/GenBank/DDBJ whole genome shotgun (WGS) entry which is preliminary data.</text>
</comment>
<name>A0ABS8S709_DATST</name>
<organism evidence="1 2">
    <name type="scientific">Datura stramonium</name>
    <name type="common">Jimsonweed</name>
    <name type="synonym">Common thornapple</name>
    <dbReference type="NCBI Taxonomy" id="4076"/>
    <lineage>
        <taxon>Eukaryota</taxon>
        <taxon>Viridiplantae</taxon>
        <taxon>Streptophyta</taxon>
        <taxon>Embryophyta</taxon>
        <taxon>Tracheophyta</taxon>
        <taxon>Spermatophyta</taxon>
        <taxon>Magnoliopsida</taxon>
        <taxon>eudicotyledons</taxon>
        <taxon>Gunneridae</taxon>
        <taxon>Pentapetalae</taxon>
        <taxon>asterids</taxon>
        <taxon>lamiids</taxon>
        <taxon>Solanales</taxon>
        <taxon>Solanaceae</taxon>
        <taxon>Solanoideae</taxon>
        <taxon>Datureae</taxon>
        <taxon>Datura</taxon>
    </lineage>
</organism>
<gene>
    <name evidence="1" type="ORF">HAX54_025349</name>
</gene>
<protein>
    <submittedName>
        <fullName evidence="1">Uncharacterized protein</fullName>
    </submittedName>
</protein>
<evidence type="ECO:0000313" key="2">
    <source>
        <dbReference type="Proteomes" id="UP000823775"/>
    </source>
</evidence>
<keyword evidence="2" id="KW-1185">Reference proteome</keyword>